<dbReference type="Gene3D" id="1.10.260.40">
    <property type="entry name" value="lambda repressor-like DNA-binding domains"/>
    <property type="match status" value="1"/>
</dbReference>
<reference evidence="4 5" key="1">
    <citation type="submission" date="2019-11" db="EMBL/GenBank/DDBJ databases">
        <title>Draft genome sequence of Labilibaculum sp. strain SYP isolated from Black Sea.</title>
        <authorList>
            <person name="Yadav S."/>
            <person name="Villanueva L."/>
        </authorList>
    </citation>
    <scope>NUCLEOTIDE SEQUENCE [LARGE SCALE GENOMIC DNA]</scope>
    <source>
        <strain evidence="4 5">44</strain>
    </source>
</reference>
<proteinExistence type="predicted"/>
<keyword evidence="5" id="KW-1185">Reference proteome</keyword>
<evidence type="ECO:0000259" key="2">
    <source>
        <dbReference type="PROSITE" id="PS50943"/>
    </source>
</evidence>
<dbReference type="PANTHER" id="PTHR46558">
    <property type="entry name" value="TRACRIPTIONAL REGULATORY PROTEIN-RELATED-RELATED"/>
    <property type="match status" value="1"/>
</dbReference>
<feature type="domain" description="HTH cro/C1-type" evidence="2">
    <location>
        <begin position="9"/>
        <end position="63"/>
    </location>
</feature>
<sequence length="221" mass="25591">MKQTANQRLKEIRFSENYSQEEFAKEIGVSLSGYQLIEQGKRDINTKILESLKNKFNVSADWLLFGKGDGSATNENSPEIYREMLQSSKNIWNILKPFTMGLDVLVTVMRQSEENHGDDALFKSKDYIQELKLYEKVVLIVNKLNKLEALFQNITLDNKTICDQKEDVVLMTEMCNALTLVIYPPIMPYLVKGMGVGVVEFWKDKNKDDFRNLELLDKYIK</sequence>
<dbReference type="Pfam" id="PF01381">
    <property type="entry name" value="HTH_3"/>
    <property type="match status" value="1"/>
</dbReference>
<dbReference type="PROSITE" id="PS50943">
    <property type="entry name" value="HTH_CROC1"/>
    <property type="match status" value="1"/>
</dbReference>
<dbReference type="RefSeq" id="WP_156197243.1">
    <property type="nucleotide sequence ID" value="NZ_QTZN02000065.1"/>
</dbReference>
<organism evidence="3 6">
    <name type="scientific">Labilibaculum euxinus</name>
    <dbReference type="NCBI Taxonomy" id="2686357"/>
    <lineage>
        <taxon>Bacteria</taxon>
        <taxon>Pseudomonadati</taxon>
        <taxon>Bacteroidota</taxon>
        <taxon>Bacteroidia</taxon>
        <taxon>Marinilabiliales</taxon>
        <taxon>Marinifilaceae</taxon>
        <taxon>Labilibaculum</taxon>
    </lineage>
</organism>
<dbReference type="SUPFAM" id="SSF47413">
    <property type="entry name" value="lambda repressor-like DNA-binding domains"/>
    <property type="match status" value="1"/>
</dbReference>
<protein>
    <submittedName>
        <fullName evidence="3">Helix-turn-helix domain-containing protein</fullName>
    </submittedName>
</protein>
<dbReference type="EMBL" id="WOTW01000065">
    <property type="protein sequence ID" value="MUP39887.1"/>
    <property type="molecule type" value="Genomic_DNA"/>
</dbReference>
<keyword evidence="1" id="KW-0238">DNA-binding</keyword>
<evidence type="ECO:0000256" key="1">
    <source>
        <dbReference type="ARBA" id="ARBA00023125"/>
    </source>
</evidence>
<dbReference type="EMBL" id="QTZN02000065">
    <property type="protein sequence ID" value="MVB09092.1"/>
    <property type="molecule type" value="Genomic_DNA"/>
</dbReference>
<reference evidence="3 6" key="2">
    <citation type="submission" date="2019-12" db="EMBL/GenBank/DDBJ databases">
        <title>Draft genome sequence of Labilibaculum sp. strain 44 isolated from deep waters of Black Sea.</title>
        <authorList>
            <person name="Yadav S."/>
            <person name="Villanueva L."/>
        </authorList>
    </citation>
    <scope>NUCLEOTIDE SEQUENCE [LARGE SCALE GENOMIC DNA]</scope>
    <source>
        <strain evidence="3 6">44</strain>
    </source>
</reference>
<evidence type="ECO:0000313" key="5">
    <source>
        <dbReference type="Proteomes" id="UP000285951"/>
    </source>
</evidence>
<dbReference type="InterPro" id="IPR010982">
    <property type="entry name" value="Lambda_DNA-bd_dom_sf"/>
</dbReference>
<evidence type="ECO:0000313" key="6">
    <source>
        <dbReference type="Proteomes" id="UP000462449"/>
    </source>
</evidence>
<dbReference type="Proteomes" id="UP000462449">
    <property type="component" value="Unassembled WGS sequence"/>
</dbReference>
<dbReference type="CDD" id="cd00093">
    <property type="entry name" value="HTH_XRE"/>
    <property type="match status" value="1"/>
</dbReference>
<dbReference type="Proteomes" id="UP000285951">
    <property type="component" value="Unassembled WGS sequence"/>
</dbReference>
<dbReference type="SMART" id="SM00530">
    <property type="entry name" value="HTH_XRE"/>
    <property type="match status" value="1"/>
</dbReference>
<accession>A0A7M4DB58</accession>
<gene>
    <name evidence="4" type="ORF">DWB62_018905</name>
    <name evidence="3" type="ORF">GNY23_18905</name>
</gene>
<dbReference type="InterPro" id="IPR001387">
    <property type="entry name" value="Cro/C1-type_HTH"/>
</dbReference>
<dbReference type="AlphaFoldDB" id="A0A7M4DB58"/>
<dbReference type="PANTHER" id="PTHR46558:SF11">
    <property type="entry name" value="HTH-TYPE TRANSCRIPTIONAL REGULATOR XRE"/>
    <property type="match status" value="1"/>
</dbReference>
<comment type="caution">
    <text evidence="3">The sequence shown here is derived from an EMBL/GenBank/DDBJ whole genome shotgun (WGS) entry which is preliminary data.</text>
</comment>
<evidence type="ECO:0000313" key="3">
    <source>
        <dbReference type="EMBL" id="MUP39887.1"/>
    </source>
</evidence>
<dbReference type="GO" id="GO:0003677">
    <property type="term" value="F:DNA binding"/>
    <property type="evidence" value="ECO:0007669"/>
    <property type="project" value="UniProtKB-KW"/>
</dbReference>
<evidence type="ECO:0000313" key="4">
    <source>
        <dbReference type="EMBL" id="MVB09092.1"/>
    </source>
</evidence>
<dbReference type="OrthoDB" id="1034290at2"/>
<name>A0A7M4DB58_9BACT</name>